<feature type="transmembrane region" description="Helical" evidence="5">
    <location>
        <begin position="786"/>
        <end position="807"/>
    </location>
</feature>
<keyword evidence="4 5" id="KW-0472">Membrane</keyword>
<comment type="subcellular location">
    <subcellularLocation>
        <location evidence="1">Membrane</location>
        <topology evidence="1">Multi-pass membrane protein</topology>
    </subcellularLocation>
</comment>
<feature type="transmembrane region" description="Helical" evidence="5">
    <location>
        <begin position="626"/>
        <end position="647"/>
    </location>
</feature>
<protein>
    <recommendedName>
        <fullName evidence="6">G-protein coupled receptors family 2 profile 2 domain-containing protein</fullName>
    </recommendedName>
</protein>
<evidence type="ECO:0000256" key="5">
    <source>
        <dbReference type="SAM" id="Phobius"/>
    </source>
</evidence>
<gene>
    <name evidence="7" type="ORF">MCOR_12814</name>
</gene>
<organism evidence="7 8">
    <name type="scientific">Mytilus coruscus</name>
    <name type="common">Sea mussel</name>
    <dbReference type="NCBI Taxonomy" id="42192"/>
    <lineage>
        <taxon>Eukaryota</taxon>
        <taxon>Metazoa</taxon>
        <taxon>Spiralia</taxon>
        <taxon>Lophotrochozoa</taxon>
        <taxon>Mollusca</taxon>
        <taxon>Bivalvia</taxon>
        <taxon>Autobranchia</taxon>
        <taxon>Pteriomorphia</taxon>
        <taxon>Mytilida</taxon>
        <taxon>Mytiloidea</taxon>
        <taxon>Mytilidae</taxon>
        <taxon>Mytilinae</taxon>
        <taxon>Mytilus</taxon>
    </lineage>
</organism>
<feature type="transmembrane region" description="Helical" evidence="5">
    <location>
        <begin position="556"/>
        <end position="575"/>
    </location>
</feature>
<evidence type="ECO:0000259" key="6">
    <source>
        <dbReference type="PROSITE" id="PS50261"/>
    </source>
</evidence>
<keyword evidence="2 5" id="KW-0812">Transmembrane</keyword>
<dbReference type="Gene3D" id="1.20.1070.10">
    <property type="entry name" value="Rhodopsin 7-helix transmembrane proteins"/>
    <property type="match status" value="1"/>
</dbReference>
<accession>A0A6J8AY21</accession>
<feature type="transmembrane region" description="Helical" evidence="5">
    <location>
        <begin position="587"/>
        <end position="606"/>
    </location>
</feature>
<evidence type="ECO:0000313" key="8">
    <source>
        <dbReference type="Proteomes" id="UP000507470"/>
    </source>
</evidence>
<evidence type="ECO:0000256" key="4">
    <source>
        <dbReference type="ARBA" id="ARBA00023136"/>
    </source>
</evidence>
<dbReference type="Proteomes" id="UP000507470">
    <property type="component" value="Unassembled WGS sequence"/>
</dbReference>
<dbReference type="GO" id="GO:0007166">
    <property type="term" value="P:cell surface receptor signaling pathway"/>
    <property type="evidence" value="ECO:0007669"/>
    <property type="project" value="InterPro"/>
</dbReference>
<proteinExistence type="predicted"/>
<dbReference type="AlphaFoldDB" id="A0A6J8AY21"/>
<feature type="domain" description="G-protein coupled receptors family 2 profile 2" evidence="6">
    <location>
        <begin position="554"/>
        <end position="808"/>
    </location>
</feature>
<keyword evidence="8" id="KW-1185">Reference proteome</keyword>
<evidence type="ECO:0000313" key="7">
    <source>
        <dbReference type="EMBL" id="CAC5376051.1"/>
    </source>
</evidence>
<reference evidence="7 8" key="1">
    <citation type="submission" date="2020-06" db="EMBL/GenBank/DDBJ databases">
        <authorList>
            <person name="Li R."/>
            <person name="Bekaert M."/>
        </authorList>
    </citation>
    <scope>NUCLEOTIDE SEQUENCE [LARGE SCALE GENOMIC DNA]</scope>
    <source>
        <strain evidence="8">wild</strain>
    </source>
</reference>
<dbReference type="PANTHER" id="PTHR45902">
    <property type="entry name" value="LATROPHILIN RECEPTOR-LIKE PROTEIN A"/>
    <property type="match status" value="1"/>
</dbReference>
<evidence type="ECO:0000256" key="3">
    <source>
        <dbReference type="ARBA" id="ARBA00022989"/>
    </source>
</evidence>
<dbReference type="PROSITE" id="PS50261">
    <property type="entry name" value="G_PROTEIN_RECEP_F2_4"/>
    <property type="match status" value="1"/>
</dbReference>
<dbReference type="Pfam" id="PF00002">
    <property type="entry name" value="7tm_2"/>
    <property type="match status" value="1"/>
</dbReference>
<dbReference type="PANTHER" id="PTHR45902:SF4">
    <property type="entry name" value="G-PROTEIN COUPLED RECEPTORS FAMILY 2 PROFILE 2 DOMAIN-CONTAINING PROTEIN"/>
    <property type="match status" value="1"/>
</dbReference>
<name>A0A6J8AY21_MYTCO</name>
<evidence type="ECO:0000256" key="2">
    <source>
        <dbReference type="ARBA" id="ARBA00022692"/>
    </source>
</evidence>
<dbReference type="OrthoDB" id="10325533at2759"/>
<dbReference type="InterPro" id="IPR000832">
    <property type="entry name" value="GPCR_2_secretin-like"/>
</dbReference>
<dbReference type="GO" id="GO:0016020">
    <property type="term" value="C:membrane"/>
    <property type="evidence" value="ECO:0007669"/>
    <property type="project" value="UniProtKB-SubCell"/>
</dbReference>
<dbReference type="EMBL" id="CACVKT020002175">
    <property type="protein sequence ID" value="CAC5376051.1"/>
    <property type="molecule type" value="Genomic_DNA"/>
</dbReference>
<sequence>MNWEYRRFLLEKFQQYSLKKLVIDIAKRVKQPQCLKYKLFSYSQVNKNNRFFEIDDGNKLSTSPDINFDNTIPNGDEKTTVSNKISTSHYISDPCFEKGICNSDGISERGYCNCDVGCIEYNDCCSEALENVSYISKYHKYWNCYAHSNIREYFGGFFVVASCPNGYENGTVVSRCHEIDIIKNGPCVVYDNEIAFQNRFCALCHNITEFKFCKLKIYGPDVYSIFHRIGYSNKTKSEKLKVLLETDFDFLVDLPIESKSRFCMSSLIESTDVICRQSSINPVYQYRRGLPYFYKNIFCAPENIRESLLCVNDNFQRFVDPTKSLFPLTVMFSFSSEKENQDKDGCKLWTEANQEDETCSEAYVDPVIHLVPFELKVDVSLSDEDFLTVGCILAWSIEIISPIKMKVIKFQLNGNKSMIEDITQLRVLKTMFLHEVNMFVRFLNEMKWEAVFFDEMSNKTLELHKENIHDELSKTKLNAADQNVHVITLGDDKLIESVLFGKSVVLPKMSHLDNCNEISVQIVRNRTGQIHVEVISCKLGSNLNMDENEHLSLETIITYFALTVSTVALVFTILINRRYSFVSGIAGSNLENLSISMSLSNVAFMLGIGNEDNVTVCYVIGVLLHYLWLTVFSFMCIGNVCIVQNLTKLKSSMNKQQQETILKIKRRVLTVLGMVIPLIFVIPAVMSDKFGPDSFSPGYGDRVCFPNKFPGNLIFFSGPVMVSLVLCLLSLLVIVIKVTKLSIDIGQVSKSKAFTNAVIFLRILCLSNLFWVTGILASLFELDWLKYLFTTLCGLHGLFITIASLSTQQFRRKLRQKSVTENSNKKCEDI</sequence>
<feature type="transmembrane region" description="Helical" evidence="5">
    <location>
        <begin position="713"/>
        <end position="736"/>
    </location>
</feature>
<feature type="transmembrane region" description="Helical" evidence="5">
    <location>
        <begin position="668"/>
        <end position="686"/>
    </location>
</feature>
<keyword evidence="3 5" id="KW-1133">Transmembrane helix</keyword>
<dbReference type="GO" id="GO:0004930">
    <property type="term" value="F:G protein-coupled receptor activity"/>
    <property type="evidence" value="ECO:0007669"/>
    <property type="project" value="InterPro"/>
</dbReference>
<evidence type="ECO:0000256" key="1">
    <source>
        <dbReference type="ARBA" id="ARBA00004141"/>
    </source>
</evidence>
<dbReference type="InterPro" id="IPR017981">
    <property type="entry name" value="GPCR_2-like_7TM"/>
</dbReference>
<dbReference type="InterPro" id="IPR053231">
    <property type="entry name" value="GPCR_LN-TM7"/>
</dbReference>
<feature type="transmembrane region" description="Helical" evidence="5">
    <location>
        <begin position="757"/>
        <end position="780"/>
    </location>
</feature>